<protein>
    <recommendedName>
        <fullName evidence="3">ATPase AAA-type core domain-containing protein</fullName>
    </recommendedName>
</protein>
<accession>A0A5N7DKZ7</accession>
<dbReference type="AlphaFoldDB" id="A0A5N7DKZ7"/>
<dbReference type="GeneID" id="43669068"/>
<keyword evidence="2" id="KW-1185">Reference proteome</keyword>
<sequence length="227" mass="25323">MCLLETNGYLNTFLSPSAATWYAEHAIPYRRGYLFWGAAGSGKIDICLAISGLVGLNIYTINVASQHLTESDYAILFRSLPRRCLLLLQNIEMLDDALVPVLVDLLVGLDAKEGRILVLTSEERTVPQPFLRHGCVDMIIPVASVTSSIARDIFLTTYASLVLPCQLNGEDSRAYMERLAQDFSSKIPKGTFYAADIENYLIRYRSSPEDAVINVENWTRKCSTMSK</sequence>
<evidence type="ECO:0008006" key="3">
    <source>
        <dbReference type="Google" id="ProtNLM"/>
    </source>
</evidence>
<evidence type="ECO:0000313" key="1">
    <source>
        <dbReference type="EMBL" id="KAE8407127.1"/>
    </source>
</evidence>
<gene>
    <name evidence="1" type="ORF">BDV37DRAFT_269535</name>
</gene>
<dbReference type="Gene3D" id="3.40.50.300">
    <property type="entry name" value="P-loop containing nucleotide triphosphate hydrolases"/>
    <property type="match status" value="1"/>
</dbReference>
<evidence type="ECO:0000313" key="2">
    <source>
        <dbReference type="Proteomes" id="UP000325579"/>
    </source>
</evidence>
<dbReference type="Proteomes" id="UP000325579">
    <property type="component" value="Unassembled WGS sequence"/>
</dbReference>
<reference evidence="1 2" key="1">
    <citation type="submission" date="2019-04" db="EMBL/GenBank/DDBJ databases">
        <authorList>
            <consortium name="DOE Joint Genome Institute"/>
            <person name="Mondo S."/>
            <person name="Kjaerbolling I."/>
            <person name="Vesth T."/>
            <person name="Frisvad J.C."/>
            <person name="Nybo J.L."/>
            <person name="Theobald S."/>
            <person name="Kildgaard S."/>
            <person name="Isbrandt T."/>
            <person name="Kuo A."/>
            <person name="Sato A."/>
            <person name="Lyhne E.K."/>
            <person name="Kogle M.E."/>
            <person name="Wiebenga A."/>
            <person name="Kun R.S."/>
            <person name="Lubbers R.J."/>
            <person name="Makela M.R."/>
            <person name="Barry K."/>
            <person name="Chovatia M."/>
            <person name="Clum A."/>
            <person name="Daum C."/>
            <person name="Haridas S."/>
            <person name="He G."/>
            <person name="LaButti K."/>
            <person name="Lipzen A."/>
            <person name="Riley R."/>
            <person name="Salamov A."/>
            <person name="Simmons B.A."/>
            <person name="Magnuson J.K."/>
            <person name="Henrissat B."/>
            <person name="Mortensen U.H."/>
            <person name="Larsen T.O."/>
            <person name="Devries R.P."/>
            <person name="Grigoriev I.V."/>
            <person name="Machida M."/>
            <person name="Baker S.E."/>
            <person name="Andersen M.R."/>
            <person name="Cantor M.N."/>
            <person name="Hua S.X."/>
        </authorList>
    </citation>
    <scope>NUCLEOTIDE SEQUENCE [LARGE SCALE GENOMIC DNA]</scope>
    <source>
        <strain evidence="1 2">CBS 119388</strain>
    </source>
</reference>
<dbReference type="InterPro" id="IPR050747">
    <property type="entry name" value="Mitochondrial_chaperone_BCS1"/>
</dbReference>
<dbReference type="PANTHER" id="PTHR23070">
    <property type="entry name" value="BCS1 AAA-TYPE ATPASE"/>
    <property type="match status" value="1"/>
</dbReference>
<organism evidence="1 2">
    <name type="scientific">Aspergillus pseudonomiae</name>
    <dbReference type="NCBI Taxonomy" id="1506151"/>
    <lineage>
        <taxon>Eukaryota</taxon>
        <taxon>Fungi</taxon>
        <taxon>Dikarya</taxon>
        <taxon>Ascomycota</taxon>
        <taxon>Pezizomycotina</taxon>
        <taxon>Eurotiomycetes</taxon>
        <taxon>Eurotiomycetidae</taxon>
        <taxon>Eurotiales</taxon>
        <taxon>Aspergillaceae</taxon>
        <taxon>Aspergillus</taxon>
        <taxon>Aspergillus subgen. Circumdati</taxon>
    </lineage>
</organism>
<dbReference type="SUPFAM" id="SSF52540">
    <property type="entry name" value="P-loop containing nucleoside triphosphate hydrolases"/>
    <property type="match status" value="1"/>
</dbReference>
<proteinExistence type="predicted"/>
<dbReference type="EMBL" id="ML736750">
    <property type="protein sequence ID" value="KAE8407127.1"/>
    <property type="molecule type" value="Genomic_DNA"/>
</dbReference>
<name>A0A5N7DKZ7_9EURO</name>
<dbReference type="InterPro" id="IPR027417">
    <property type="entry name" value="P-loop_NTPase"/>
</dbReference>
<dbReference type="RefSeq" id="XP_031944446.1">
    <property type="nucleotide sequence ID" value="XM_032084377.1"/>
</dbReference>
<dbReference type="OrthoDB" id="10251412at2759"/>